<evidence type="ECO:0000313" key="3">
    <source>
        <dbReference type="Proteomes" id="UP000594042"/>
    </source>
</evidence>
<dbReference type="InterPro" id="IPR013097">
    <property type="entry name" value="Dabb"/>
</dbReference>
<dbReference type="Proteomes" id="UP000594042">
    <property type="component" value="Chromosome"/>
</dbReference>
<evidence type="ECO:0000313" key="2">
    <source>
        <dbReference type="EMBL" id="BCI64483.1"/>
    </source>
</evidence>
<protein>
    <submittedName>
        <fullName evidence="2">Stress responsive protein</fullName>
    </submittedName>
</protein>
<keyword evidence="3" id="KW-1185">Reference proteome</keyword>
<dbReference type="Gene3D" id="3.30.70.100">
    <property type="match status" value="1"/>
</dbReference>
<dbReference type="RefSeq" id="WP_021929676.1">
    <property type="nucleotide sequence ID" value="NZ_AP023322.1"/>
</dbReference>
<evidence type="ECO:0000259" key="1">
    <source>
        <dbReference type="PROSITE" id="PS51502"/>
    </source>
</evidence>
<dbReference type="Pfam" id="PF07876">
    <property type="entry name" value="Dabb"/>
    <property type="match status" value="1"/>
</dbReference>
<accession>A0A7G1HZM9</accession>
<dbReference type="SUPFAM" id="SSF54909">
    <property type="entry name" value="Dimeric alpha+beta barrel"/>
    <property type="match status" value="1"/>
</dbReference>
<organism evidence="2 3">
    <name type="scientific">Coprobacter secundus subsp. similis</name>
    <dbReference type="NCBI Taxonomy" id="2751153"/>
    <lineage>
        <taxon>Bacteria</taxon>
        <taxon>Pseudomonadati</taxon>
        <taxon>Bacteroidota</taxon>
        <taxon>Bacteroidia</taxon>
        <taxon>Bacteroidales</taxon>
        <taxon>Barnesiellaceae</taxon>
        <taxon>Coprobacter</taxon>
    </lineage>
</organism>
<dbReference type="InterPro" id="IPR011008">
    <property type="entry name" value="Dimeric_a/b-barrel"/>
</dbReference>
<dbReference type="EMBL" id="AP023322">
    <property type="protein sequence ID" value="BCI64483.1"/>
    <property type="molecule type" value="Genomic_DNA"/>
</dbReference>
<reference evidence="3" key="1">
    <citation type="submission" date="2020-07" db="EMBL/GenBank/DDBJ databases">
        <title>Complete genome sequencing of Coprobacter sp. strain 2CBH44.</title>
        <authorList>
            <person name="Sakamoto M."/>
            <person name="Murakami T."/>
            <person name="Mori H."/>
        </authorList>
    </citation>
    <scope>NUCLEOTIDE SEQUENCE [LARGE SCALE GENOMIC DNA]</scope>
    <source>
        <strain evidence="3">2CBH44</strain>
    </source>
</reference>
<dbReference type="PANTHER" id="PTHR37832">
    <property type="entry name" value="BLL2683 PROTEIN"/>
    <property type="match status" value="1"/>
</dbReference>
<dbReference type="PANTHER" id="PTHR37832:SF1">
    <property type="entry name" value="STRESS-RESPONSE A_B BARREL DOMAIN-CONTAINING PROTEIN"/>
    <property type="match status" value="1"/>
</dbReference>
<feature type="domain" description="Stress-response A/B barrel" evidence="1">
    <location>
        <begin position="2"/>
        <end position="97"/>
    </location>
</feature>
<dbReference type="AlphaFoldDB" id="A0A7G1HZM9"/>
<dbReference type="PROSITE" id="PS51502">
    <property type="entry name" value="S_R_A_B_BARREL"/>
    <property type="match status" value="1"/>
</dbReference>
<dbReference type="KEGG" id="copr:Cop2CBH44_28360"/>
<name>A0A7G1HZM9_9BACT</name>
<dbReference type="SMART" id="SM00886">
    <property type="entry name" value="Dabb"/>
    <property type="match status" value="1"/>
</dbReference>
<sequence length="99" mass="11473">MVKHIVLFKLKEMESPVVKMEIMKNFKSGLESLKSKISVLRYIEVGINENPEESFDISLITEFDSMDDMKTYAVHPEHIAVTQIIKDVKESRSCVDYTF</sequence>
<gene>
    <name evidence="2" type="ORF">Cop2CBH44_28360</name>
</gene>
<proteinExistence type="predicted"/>